<evidence type="ECO:0000259" key="6">
    <source>
        <dbReference type="PROSITE" id="PS50016"/>
    </source>
</evidence>
<dbReference type="EMBL" id="KE345003">
    <property type="protein sequence ID" value="EXB89099.1"/>
    <property type="molecule type" value="Genomic_DNA"/>
</dbReference>
<dbReference type="Pfam" id="PF13639">
    <property type="entry name" value="zf-RING_2"/>
    <property type="match status" value="1"/>
</dbReference>
<keyword evidence="3" id="KW-0862">Zinc</keyword>
<feature type="compositionally biased region" description="Low complexity" evidence="5">
    <location>
        <begin position="1"/>
        <end position="13"/>
    </location>
</feature>
<feature type="domain" description="RING-type" evidence="7">
    <location>
        <begin position="50"/>
        <end position="91"/>
    </location>
</feature>
<dbReference type="OrthoDB" id="365379at2759"/>
<feature type="compositionally biased region" description="Polar residues" evidence="5">
    <location>
        <begin position="531"/>
        <end position="545"/>
    </location>
</feature>
<sequence>MAGDSADSDSSPSKRLKTGVSTQSQSSKCKSKLEDENQAPVAENSASRNCAICFLEDVKAIRGEIDCCDHYFCFLCIMEWSKTESRCPMCRRRFAAIRRPPKDGVFACERMIKVPVRDQANTTGSFDPYAEVLCNACRSTKDEHLLLLCDLCDSAAHTYCVGLGFTVPEGDWFCRDCIISRAEHAHSETNNEDNDQDVIMHSALPNVVRRESHRPVNERASSRVSSDSSRVFPSAVPHRRPLAVNEATGPGSRTFNMKAVEKFTKSGARTLGRCRNVHSRIRALRENWNALRSGSLSFSPGSSKQQCHSQKHENNAVLHDRSGEVETTSSKVSQQSRNEDSIRSKDIDRAWKMLDIAKSKHCTRGKTSRSSKLPPSKVSGSEERANVSSNHTRNSQQLGYSGTGVGKTGMEKPLEHSSFEKEIKKHQWAELEKERSSRGITKVAAGCSSSLSTTCLPRLLEPSLSKNTISVVDNTRRKNRSIYLEESVNSASSNLAGEQNRPACLVSHGASESFDVKSELSASSLKVDLPNGSTRSKNDSAQSNVVRHDDAKSEIQSLVKLNLKLLSRDKQLDVAGFKELARAATHTILAACGLEHQKKYGVHSFSSFECSHMGLCEIPRSDLMPTSCRHCFNSFVKDVVNSIMFEKIGCANMS</sequence>
<gene>
    <name evidence="8" type="ORF">L484_016659</name>
</gene>
<feature type="region of interest" description="Disordered" evidence="5">
    <location>
        <begin position="209"/>
        <end position="234"/>
    </location>
</feature>
<feature type="domain" description="PHD-type" evidence="6">
    <location>
        <begin position="131"/>
        <end position="180"/>
    </location>
</feature>
<feature type="compositionally biased region" description="Basic and acidic residues" evidence="5">
    <location>
        <begin position="310"/>
        <end position="324"/>
    </location>
</feature>
<feature type="compositionally biased region" description="Polar residues" evidence="5">
    <location>
        <begin position="325"/>
        <end position="336"/>
    </location>
</feature>
<feature type="compositionally biased region" description="Basic and acidic residues" evidence="5">
    <location>
        <begin position="409"/>
        <end position="420"/>
    </location>
</feature>
<organism evidence="8 9">
    <name type="scientific">Morus notabilis</name>
    <dbReference type="NCBI Taxonomy" id="981085"/>
    <lineage>
        <taxon>Eukaryota</taxon>
        <taxon>Viridiplantae</taxon>
        <taxon>Streptophyta</taxon>
        <taxon>Embryophyta</taxon>
        <taxon>Tracheophyta</taxon>
        <taxon>Spermatophyta</taxon>
        <taxon>Magnoliopsida</taxon>
        <taxon>eudicotyledons</taxon>
        <taxon>Gunneridae</taxon>
        <taxon>Pentapetalae</taxon>
        <taxon>rosids</taxon>
        <taxon>fabids</taxon>
        <taxon>Rosales</taxon>
        <taxon>Moraceae</taxon>
        <taxon>Moreae</taxon>
        <taxon>Morus</taxon>
    </lineage>
</organism>
<feature type="compositionally biased region" description="Polar residues" evidence="5">
    <location>
        <begin position="386"/>
        <end position="400"/>
    </location>
</feature>
<dbReference type="Proteomes" id="UP000030645">
    <property type="component" value="Unassembled WGS sequence"/>
</dbReference>
<dbReference type="InterPro" id="IPR019787">
    <property type="entry name" value="Znf_PHD-finger"/>
</dbReference>
<dbReference type="STRING" id="981085.W9RRI8"/>
<dbReference type="PANTHER" id="PTHR47177:SF4">
    <property type="entry name" value="OS06G0283200 PROTEIN"/>
    <property type="match status" value="1"/>
</dbReference>
<dbReference type="GO" id="GO:0008270">
    <property type="term" value="F:zinc ion binding"/>
    <property type="evidence" value="ECO:0007669"/>
    <property type="project" value="UniProtKB-KW"/>
</dbReference>
<feature type="compositionally biased region" description="Basic and acidic residues" evidence="5">
    <location>
        <begin position="209"/>
        <end position="221"/>
    </location>
</feature>
<evidence type="ECO:0000256" key="5">
    <source>
        <dbReference type="SAM" id="MobiDB-lite"/>
    </source>
</evidence>
<dbReference type="InterPro" id="IPR001965">
    <property type="entry name" value="Znf_PHD"/>
</dbReference>
<dbReference type="Pfam" id="PF00628">
    <property type="entry name" value="PHD"/>
    <property type="match status" value="1"/>
</dbReference>
<evidence type="ECO:0000256" key="2">
    <source>
        <dbReference type="ARBA" id="ARBA00022771"/>
    </source>
</evidence>
<dbReference type="SUPFAM" id="SSF57850">
    <property type="entry name" value="RING/U-box"/>
    <property type="match status" value="1"/>
</dbReference>
<keyword evidence="9" id="KW-1185">Reference proteome</keyword>
<dbReference type="InterPro" id="IPR011011">
    <property type="entry name" value="Znf_FYVE_PHD"/>
</dbReference>
<evidence type="ECO:0000256" key="1">
    <source>
        <dbReference type="ARBA" id="ARBA00022723"/>
    </source>
</evidence>
<name>W9RRI8_9ROSA</name>
<dbReference type="SUPFAM" id="SSF57903">
    <property type="entry name" value="FYVE/PHD zinc finger"/>
    <property type="match status" value="1"/>
</dbReference>
<dbReference type="InterPro" id="IPR013083">
    <property type="entry name" value="Znf_RING/FYVE/PHD"/>
</dbReference>
<feature type="region of interest" description="Disordered" evidence="5">
    <location>
        <begin position="527"/>
        <end position="547"/>
    </location>
</feature>
<accession>W9RRI8</accession>
<keyword evidence="2 4" id="KW-0863">Zinc-finger</keyword>
<evidence type="ECO:0000256" key="4">
    <source>
        <dbReference type="PROSITE-ProRule" id="PRU00175"/>
    </source>
</evidence>
<dbReference type="Gene3D" id="3.30.40.10">
    <property type="entry name" value="Zinc/RING finger domain, C3HC4 (zinc finger)"/>
    <property type="match status" value="2"/>
</dbReference>
<dbReference type="PANTHER" id="PTHR47177">
    <property type="entry name" value="F18C1.6 PROTEIN"/>
    <property type="match status" value="1"/>
</dbReference>
<dbReference type="SMART" id="SM00184">
    <property type="entry name" value="RING"/>
    <property type="match status" value="1"/>
</dbReference>
<dbReference type="SMART" id="SM00249">
    <property type="entry name" value="PHD"/>
    <property type="match status" value="1"/>
</dbReference>
<reference evidence="9" key="1">
    <citation type="submission" date="2013-01" db="EMBL/GenBank/DDBJ databases">
        <title>Draft Genome Sequence of a Mulberry Tree, Morus notabilis C.K. Schneid.</title>
        <authorList>
            <person name="He N."/>
            <person name="Zhao S."/>
        </authorList>
    </citation>
    <scope>NUCLEOTIDE SEQUENCE</scope>
</reference>
<evidence type="ECO:0000313" key="8">
    <source>
        <dbReference type="EMBL" id="EXB89099.1"/>
    </source>
</evidence>
<dbReference type="AlphaFoldDB" id="W9RRI8"/>
<evidence type="ECO:0000313" key="9">
    <source>
        <dbReference type="Proteomes" id="UP000030645"/>
    </source>
</evidence>
<keyword evidence="1" id="KW-0479">Metal-binding</keyword>
<dbReference type="PROSITE" id="PS50016">
    <property type="entry name" value="ZF_PHD_2"/>
    <property type="match status" value="1"/>
</dbReference>
<dbReference type="eggNOG" id="KOG4430">
    <property type="taxonomic scope" value="Eukaryota"/>
</dbReference>
<proteinExistence type="predicted"/>
<feature type="compositionally biased region" description="Low complexity" evidence="5">
    <location>
        <begin position="222"/>
        <end position="234"/>
    </location>
</feature>
<feature type="compositionally biased region" description="Basic residues" evidence="5">
    <location>
        <begin position="359"/>
        <end position="369"/>
    </location>
</feature>
<evidence type="ECO:0000256" key="3">
    <source>
        <dbReference type="ARBA" id="ARBA00022833"/>
    </source>
</evidence>
<dbReference type="InterPro" id="IPR001841">
    <property type="entry name" value="Znf_RING"/>
</dbReference>
<evidence type="ECO:0000259" key="7">
    <source>
        <dbReference type="PROSITE" id="PS50089"/>
    </source>
</evidence>
<dbReference type="CDD" id="cd16574">
    <property type="entry name" value="RING-HC_Topors"/>
    <property type="match status" value="1"/>
</dbReference>
<dbReference type="InterPro" id="IPR017907">
    <property type="entry name" value="Znf_RING_CS"/>
</dbReference>
<feature type="region of interest" description="Disordered" evidence="5">
    <location>
        <begin position="358"/>
        <end position="420"/>
    </location>
</feature>
<feature type="region of interest" description="Disordered" evidence="5">
    <location>
        <begin position="1"/>
        <end position="33"/>
    </location>
</feature>
<dbReference type="KEGG" id="mnt:21399698"/>
<feature type="region of interest" description="Disordered" evidence="5">
    <location>
        <begin position="296"/>
        <end position="345"/>
    </location>
</feature>
<dbReference type="PROSITE" id="PS50089">
    <property type="entry name" value="ZF_RING_2"/>
    <property type="match status" value="1"/>
</dbReference>
<dbReference type="PROSITE" id="PS00518">
    <property type="entry name" value="ZF_RING_1"/>
    <property type="match status" value="1"/>
</dbReference>
<dbReference type="InterPro" id="IPR058746">
    <property type="entry name" value="Znf_RING-type_Topors"/>
</dbReference>
<protein>
    <submittedName>
        <fullName evidence="8">PHD and RING finger domain-containing protein 1</fullName>
    </submittedName>
</protein>